<keyword evidence="11" id="KW-1185">Reference proteome</keyword>
<dbReference type="InterPro" id="IPR036005">
    <property type="entry name" value="Creatinase/aminopeptidase-like"/>
</dbReference>
<dbReference type="NCBIfam" id="NF010133">
    <property type="entry name" value="PRK13607.1"/>
    <property type="match status" value="1"/>
</dbReference>
<evidence type="ECO:0000256" key="6">
    <source>
        <dbReference type="ARBA" id="ARBA00023211"/>
    </source>
</evidence>
<dbReference type="EMBL" id="JAKIKT010000013">
    <property type="protein sequence ID" value="MCL2916316.1"/>
    <property type="molecule type" value="Genomic_DNA"/>
</dbReference>
<evidence type="ECO:0000256" key="4">
    <source>
        <dbReference type="ARBA" id="ARBA00022997"/>
    </source>
</evidence>
<proteinExistence type="inferred from homology"/>
<dbReference type="InterPro" id="IPR048819">
    <property type="entry name" value="PepQ_N"/>
</dbReference>
<evidence type="ECO:0000256" key="3">
    <source>
        <dbReference type="ARBA" id="ARBA00022801"/>
    </source>
</evidence>
<dbReference type="PANTHER" id="PTHR43226">
    <property type="entry name" value="XAA-PRO AMINOPEPTIDASE 3"/>
    <property type="match status" value="1"/>
</dbReference>
<dbReference type="Gene3D" id="3.90.230.10">
    <property type="entry name" value="Creatinase/methionine aminopeptidase superfamily"/>
    <property type="match status" value="1"/>
</dbReference>
<dbReference type="Pfam" id="PF00557">
    <property type="entry name" value="Peptidase_M24"/>
    <property type="match status" value="1"/>
</dbReference>
<feature type="binding site" evidence="7">
    <location>
        <position position="255"/>
    </location>
    <ligand>
        <name>Mn(2+)</name>
        <dbReference type="ChEBI" id="CHEBI:29035"/>
        <label>2</label>
    </ligand>
</feature>
<comment type="cofactor">
    <cofactor evidence="7">
        <name>Mn(2+)</name>
        <dbReference type="ChEBI" id="CHEBI:29035"/>
    </cofactor>
    <text evidence="7">Binds 2 manganese ions per subunit.</text>
</comment>
<evidence type="ECO:0000259" key="8">
    <source>
        <dbReference type="Pfam" id="PF00557"/>
    </source>
</evidence>
<organism evidence="10 11">
    <name type="scientific">Shewanella corallii</name>
    <dbReference type="NCBI Taxonomy" id="560080"/>
    <lineage>
        <taxon>Bacteria</taxon>
        <taxon>Pseudomonadati</taxon>
        <taxon>Pseudomonadota</taxon>
        <taxon>Gammaproteobacteria</taxon>
        <taxon>Alteromonadales</taxon>
        <taxon>Shewanellaceae</taxon>
        <taxon>Shewanella</taxon>
    </lineage>
</organism>
<dbReference type="PANTHER" id="PTHR43226:SF8">
    <property type="entry name" value="XAA-PRO DIPEPTIDASE"/>
    <property type="match status" value="1"/>
</dbReference>
<dbReference type="HAMAP" id="MF_01279">
    <property type="entry name" value="X_Pro_dipeptid"/>
    <property type="match status" value="1"/>
</dbReference>
<comment type="caution">
    <text evidence="10">The sequence shown here is derived from an EMBL/GenBank/DDBJ whole genome shotgun (WGS) entry which is preliminary data.</text>
</comment>
<accession>A0ABT0NCX4</accession>
<feature type="binding site" evidence="7">
    <location>
        <position position="380"/>
    </location>
    <ligand>
        <name>Mn(2+)</name>
        <dbReference type="ChEBI" id="CHEBI:29035"/>
        <label>1</label>
    </ligand>
</feature>
<dbReference type="Proteomes" id="UP001202831">
    <property type="component" value="Unassembled WGS sequence"/>
</dbReference>
<dbReference type="InterPro" id="IPR000994">
    <property type="entry name" value="Pept_M24"/>
</dbReference>
<evidence type="ECO:0000256" key="7">
    <source>
        <dbReference type="HAMAP-Rule" id="MF_01279"/>
    </source>
</evidence>
<feature type="binding site" evidence="7">
    <location>
        <position position="335"/>
    </location>
    <ligand>
        <name>Mn(2+)</name>
        <dbReference type="ChEBI" id="CHEBI:29035"/>
        <label>1</label>
    </ligand>
</feature>
<comment type="similarity">
    <text evidence="7">Belongs to the peptidase M24B family. Bacterial-type prolidase subfamily.</text>
</comment>
<feature type="domain" description="Peptidase M24" evidence="8">
    <location>
        <begin position="166"/>
        <end position="424"/>
    </location>
</feature>
<feature type="binding site" evidence="7">
    <location>
        <position position="255"/>
    </location>
    <ligand>
        <name>Mn(2+)</name>
        <dbReference type="ChEBI" id="CHEBI:29035"/>
        <label>1</label>
    </ligand>
</feature>
<evidence type="ECO:0000313" key="10">
    <source>
        <dbReference type="EMBL" id="MCL2916316.1"/>
    </source>
</evidence>
<sequence>MEHLSELYRDHLNILNARAKEILTREKMAGLVIHSGQLHRQFLDDMDYPFKVNPHFKAWVPVVDNPNSWLVINGVDKPKLLFYKPQDFWHKVADIPDDYWTPHVDIQILTKADQVAEYLPSNLNDWAYIGEHLDVAEVLGLSARNPDAVMHYLHFHRASKTPYELACMREANRIAVLGHTAAKEAFFGGGSEYDILLAYLAATGQGENDLPYGNIIGLNENAAILHYMVQERKAPAQRHSFLIDAGASCVGYAADITRTYAFEKNPFYDLIKAMDQLQLAVIDMMAPGVKYADLHQATHDKLASVLLDAGLATGTAEDLLASGVTRAFFPHGLGHMIGLQVHDVGGFAQDDRGTHLAAPESHPFLRCTRALEAGQVLTIEPGLYIIDSLLADLQPAAKALVNWSAVDQFRPFGGIRIEDNVVVHADSIENMTRECGLVD</sequence>
<protein>
    <recommendedName>
        <fullName evidence="7">Xaa-Pro dipeptidase</fullName>
        <shortName evidence="7">X-Pro dipeptidase</shortName>
        <ecNumber evidence="7">3.4.13.9</ecNumber>
    </recommendedName>
    <alternativeName>
        <fullName evidence="7">Imidodipeptidase</fullName>
    </alternativeName>
    <alternativeName>
        <fullName evidence="7">Proline dipeptidase</fullName>
        <shortName evidence="7">Prolidase</shortName>
    </alternativeName>
</protein>
<evidence type="ECO:0000259" key="9">
    <source>
        <dbReference type="Pfam" id="PF21216"/>
    </source>
</evidence>
<evidence type="ECO:0000256" key="5">
    <source>
        <dbReference type="ARBA" id="ARBA00023049"/>
    </source>
</evidence>
<dbReference type="PROSITE" id="PS00491">
    <property type="entry name" value="PROLINE_PEPTIDASE"/>
    <property type="match status" value="1"/>
</dbReference>
<keyword evidence="4 7" id="KW-0224">Dipeptidase</keyword>
<feature type="binding site" evidence="7">
    <location>
        <position position="418"/>
    </location>
    <ligand>
        <name>Mn(2+)</name>
        <dbReference type="ChEBI" id="CHEBI:29035"/>
        <label>2</label>
    </ligand>
</feature>
<dbReference type="CDD" id="cd01087">
    <property type="entry name" value="Prolidase"/>
    <property type="match status" value="1"/>
</dbReference>
<dbReference type="EC" id="3.4.13.9" evidence="7"/>
<dbReference type="InterPro" id="IPR029149">
    <property type="entry name" value="Creatin/AminoP/Spt16_N"/>
</dbReference>
<dbReference type="SUPFAM" id="SSF55920">
    <property type="entry name" value="Creatinase/aminopeptidase"/>
    <property type="match status" value="1"/>
</dbReference>
<keyword evidence="5 7" id="KW-0482">Metalloprotease</keyword>
<keyword evidence="2 7" id="KW-0479">Metal-binding</keyword>
<feature type="binding site" evidence="7">
    <location>
        <position position="418"/>
    </location>
    <ligand>
        <name>Mn(2+)</name>
        <dbReference type="ChEBI" id="CHEBI:29035"/>
        <label>1</label>
    </ligand>
</feature>
<dbReference type="InterPro" id="IPR022846">
    <property type="entry name" value="X_Pro_dipept"/>
</dbReference>
<feature type="domain" description="Xaa-Pro dipeptidase N-terminal" evidence="9">
    <location>
        <begin position="7"/>
        <end position="155"/>
    </location>
</feature>
<evidence type="ECO:0000256" key="2">
    <source>
        <dbReference type="ARBA" id="ARBA00022723"/>
    </source>
</evidence>
<dbReference type="Gene3D" id="3.40.350.10">
    <property type="entry name" value="Creatinase/prolidase N-terminal domain"/>
    <property type="match status" value="1"/>
</dbReference>
<keyword evidence="6 7" id="KW-0464">Manganese</keyword>
<evidence type="ECO:0000313" key="11">
    <source>
        <dbReference type="Proteomes" id="UP001202831"/>
    </source>
</evidence>
<keyword evidence="1 7" id="KW-0645">Protease</keyword>
<evidence type="ECO:0000256" key="1">
    <source>
        <dbReference type="ARBA" id="ARBA00022670"/>
    </source>
</evidence>
<dbReference type="InterPro" id="IPR001131">
    <property type="entry name" value="Peptidase_M24B_aminopep-P_CS"/>
</dbReference>
<dbReference type="InterPro" id="IPR052433">
    <property type="entry name" value="X-Pro_dipept-like"/>
</dbReference>
<comment type="function">
    <text evidence="7">Splits dipeptides with a prolyl residue in the C-terminal position.</text>
</comment>
<feature type="binding site" evidence="7">
    <location>
        <position position="244"/>
    </location>
    <ligand>
        <name>Mn(2+)</name>
        <dbReference type="ChEBI" id="CHEBI:29035"/>
        <label>2</label>
    </ligand>
</feature>
<dbReference type="Pfam" id="PF21216">
    <property type="entry name" value="PepQ_N"/>
    <property type="match status" value="1"/>
</dbReference>
<comment type="catalytic activity">
    <reaction evidence="7">
        <text>Xaa-L-Pro dipeptide + H2O = an L-alpha-amino acid + L-proline</text>
        <dbReference type="Rhea" id="RHEA:76407"/>
        <dbReference type="ChEBI" id="CHEBI:15377"/>
        <dbReference type="ChEBI" id="CHEBI:59869"/>
        <dbReference type="ChEBI" id="CHEBI:60039"/>
        <dbReference type="ChEBI" id="CHEBI:195196"/>
        <dbReference type="EC" id="3.4.13.9"/>
    </reaction>
</comment>
<reference evidence="10 11" key="1">
    <citation type="submission" date="2022-01" db="EMBL/GenBank/DDBJ databases">
        <title>Whole genome-based taxonomy of the Shewanellaceae.</title>
        <authorList>
            <person name="Martin-Rodriguez A.J."/>
        </authorList>
    </citation>
    <scope>NUCLEOTIDE SEQUENCE [LARGE SCALE GENOMIC DNA]</scope>
    <source>
        <strain evidence="10 11">DSM 21332</strain>
    </source>
</reference>
<dbReference type="RefSeq" id="WP_249250863.1">
    <property type="nucleotide sequence ID" value="NZ_JAKIKT010000013.1"/>
</dbReference>
<gene>
    <name evidence="7 10" type="primary">pepQ</name>
    <name evidence="10" type="ORF">L2725_21505</name>
</gene>
<dbReference type="GO" id="GO:0102009">
    <property type="term" value="F:proline dipeptidase activity"/>
    <property type="evidence" value="ECO:0007669"/>
    <property type="project" value="UniProtKB-EC"/>
</dbReference>
<keyword evidence="3 7" id="KW-0378">Hydrolase</keyword>
<name>A0ABT0NCX4_9GAMM</name>